<comment type="caution">
    <text evidence="6">The sequence shown here is derived from an EMBL/GenBank/DDBJ whole genome shotgun (WGS) entry which is preliminary data.</text>
</comment>
<dbReference type="SUPFAM" id="SSF55890">
    <property type="entry name" value="Sporulation response regulatory protein Spo0B"/>
    <property type="match status" value="1"/>
</dbReference>
<evidence type="ECO:0000256" key="2">
    <source>
        <dbReference type="ARBA" id="ARBA00022679"/>
    </source>
</evidence>
<protein>
    <recommendedName>
        <fullName evidence="5">SpoOB alpha-helical domain-containing protein</fullName>
    </recommendedName>
</protein>
<dbReference type="AlphaFoldDB" id="A0A1R1EF60"/>
<dbReference type="Proteomes" id="UP000187172">
    <property type="component" value="Unassembled WGS sequence"/>
</dbReference>
<evidence type="ECO:0000256" key="1">
    <source>
        <dbReference type="ARBA" id="ARBA00022553"/>
    </source>
</evidence>
<organism evidence="6 7">
    <name type="scientific">Paenibacillus rhizosphaerae</name>
    <dbReference type="NCBI Taxonomy" id="297318"/>
    <lineage>
        <taxon>Bacteria</taxon>
        <taxon>Bacillati</taxon>
        <taxon>Bacillota</taxon>
        <taxon>Bacilli</taxon>
        <taxon>Bacillales</taxon>
        <taxon>Paenibacillaceae</taxon>
        <taxon>Paenibacillus</taxon>
    </lineage>
</organism>
<evidence type="ECO:0000313" key="6">
    <source>
        <dbReference type="EMBL" id="OMF50437.1"/>
    </source>
</evidence>
<dbReference type="Gene3D" id="1.10.287.130">
    <property type="match status" value="1"/>
</dbReference>
<name>A0A1R1EF60_9BACL</name>
<dbReference type="InterPro" id="IPR039506">
    <property type="entry name" value="SPOB_a"/>
</dbReference>
<keyword evidence="4" id="KW-0812">Transmembrane</keyword>
<accession>A0A1R1EF60</accession>
<dbReference type="InterPro" id="IPR016120">
    <property type="entry name" value="Sig_transdc_His_kin_SpoOB"/>
</dbReference>
<dbReference type="RefSeq" id="WP_076174423.1">
    <property type="nucleotide sequence ID" value="NZ_MRTP01000011.1"/>
</dbReference>
<keyword evidence="2" id="KW-0808">Transferase</keyword>
<keyword evidence="4" id="KW-1133">Transmembrane helix</keyword>
<proteinExistence type="predicted"/>
<feature type="domain" description="SpoOB alpha-helical" evidence="5">
    <location>
        <begin position="67"/>
        <end position="118"/>
    </location>
</feature>
<dbReference type="GO" id="GO:0000155">
    <property type="term" value="F:phosphorelay sensor kinase activity"/>
    <property type="evidence" value="ECO:0007669"/>
    <property type="project" value="InterPro"/>
</dbReference>
<evidence type="ECO:0000313" key="7">
    <source>
        <dbReference type="Proteomes" id="UP000187172"/>
    </source>
</evidence>
<evidence type="ECO:0000256" key="4">
    <source>
        <dbReference type="SAM" id="Phobius"/>
    </source>
</evidence>
<feature type="transmembrane region" description="Helical" evidence="4">
    <location>
        <begin position="7"/>
        <end position="23"/>
    </location>
</feature>
<evidence type="ECO:0000259" key="5">
    <source>
        <dbReference type="Pfam" id="PF14689"/>
    </source>
</evidence>
<gene>
    <name evidence="6" type="ORF">BK138_27955</name>
</gene>
<keyword evidence="4" id="KW-0472">Membrane</keyword>
<keyword evidence="3" id="KW-0418">Kinase</keyword>
<evidence type="ECO:0000256" key="3">
    <source>
        <dbReference type="ARBA" id="ARBA00022777"/>
    </source>
</evidence>
<sequence length="246" mass="28052">MRFGKSIMAAAVISIVIPLVFIYRGGSWIWYMILPLWILAVLFLGYAQIRRSTSRHHDAVVRSLEQTAIRTLNHHRHDWMNDLQILYGYIKLGKSDKAVQCVERIKEQMAVESKIAKLGIPSLIFYLQSFRSTSSNLELDVHVDDQMTLINNLSQEEGANLALAVIQTIRAYQYSSKSSRGESRKLFLSLYEEGSELIVRFEEEGSLGDPELLRQQIYNVVQGKKMKAEQIDPTQASFELRVPCGA</sequence>
<dbReference type="EMBL" id="MRTP01000011">
    <property type="protein sequence ID" value="OMF50437.1"/>
    <property type="molecule type" value="Genomic_DNA"/>
</dbReference>
<keyword evidence="1" id="KW-0597">Phosphoprotein</keyword>
<dbReference type="Pfam" id="PF14689">
    <property type="entry name" value="SPOB_a"/>
    <property type="match status" value="1"/>
</dbReference>
<dbReference type="STRING" id="297318.BK138_27955"/>
<feature type="transmembrane region" description="Helical" evidence="4">
    <location>
        <begin position="29"/>
        <end position="47"/>
    </location>
</feature>
<reference evidence="6 7" key="1">
    <citation type="submission" date="2016-11" db="EMBL/GenBank/DDBJ databases">
        <title>Paenibacillus species isolates.</title>
        <authorList>
            <person name="Beno S.M."/>
        </authorList>
    </citation>
    <scope>NUCLEOTIDE SEQUENCE [LARGE SCALE GENOMIC DNA]</scope>
    <source>
        <strain evidence="6 7">FSL R5-0378</strain>
    </source>
</reference>
<keyword evidence="7" id="KW-1185">Reference proteome</keyword>